<dbReference type="EMBL" id="VTXO01000004">
    <property type="protein sequence ID" value="NOI81336.1"/>
    <property type="molecule type" value="Genomic_DNA"/>
</dbReference>
<comment type="caution">
    <text evidence="2">The sequence shown here is derived from an EMBL/GenBank/DDBJ whole genome shotgun (WGS) entry which is preliminary data.</text>
</comment>
<feature type="transmembrane region" description="Helical" evidence="1">
    <location>
        <begin position="97"/>
        <end position="116"/>
    </location>
</feature>
<evidence type="ECO:0000313" key="2">
    <source>
        <dbReference type="EMBL" id="NOI81336.1"/>
    </source>
</evidence>
<keyword evidence="1" id="KW-1133">Transmembrane helix</keyword>
<evidence type="ECO:0000313" key="3">
    <source>
        <dbReference type="Proteomes" id="UP000572722"/>
    </source>
</evidence>
<protein>
    <submittedName>
        <fullName evidence="2">Uncharacterized protein</fullName>
    </submittedName>
</protein>
<reference evidence="2 3" key="1">
    <citation type="submission" date="2019-08" db="EMBL/GenBank/DDBJ databases">
        <title>Draft genome sequencing and comparative genomics of hatchery-associated Vibrios.</title>
        <authorList>
            <person name="Kehlet-Delgado H."/>
            <person name="Mueller R.S."/>
        </authorList>
    </citation>
    <scope>NUCLEOTIDE SEQUENCE [LARGE SCALE GENOMIC DNA]</scope>
    <source>
        <strain evidence="2 3">01-65-5-1</strain>
    </source>
</reference>
<dbReference type="Proteomes" id="UP000572722">
    <property type="component" value="Unassembled WGS sequence"/>
</dbReference>
<sequence>MSQAISRQAKTFLRVLTKSWRKTGKLENWKTGKLENWKTGKLENWKTGKLENWKTKLLRCGREVNPSFPEGRSPFPLCSRFLSLFPQRVFLTTRDRIGRTCGFGLLGSLAADLFWIG</sequence>
<name>A0AAE5GQW4_9VIBR</name>
<dbReference type="AlphaFoldDB" id="A0AAE5GQW4"/>
<gene>
    <name evidence="2" type="ORF">F0237_11750</name>
</gene>
<proteinExistence type="predicted"/>
<accession>A0AAE5GQW4</accession>
<evidence type="ECO:0000256" key="1">
    <source>
        <dbReference type="SAM" id="Phobius"/>
    </source>
</evidence>
<keyword evidence="1" id="KW-0472">Membrane</keyword>
<keyword evidence="1" id="KW-0812">Transmembrane</keyword>
<organism evidence="2 3">
    <name type="scientific">Vibrio tubiashii</name>
    <dbReference type="NCBI Taxonomy" id="29498"/>
    <lineage>
        <taxon>Bacteria</taxon>
        <taxon>Pseudomonadati</taxon>
        <taxon>Pseudomonadota</taxon>
        <taxon>Gammaproteobacteria</taxon>
        <taxon>Vibrionales</taxon>
        <taxon>Vibrionaceae</taxon>
        <taxon>Vibrio</taxon>
        <taxon>Vibrio oreintalis group</taxon>
    </lineage>
</organism>